<dbReference type="RefSeq" id="XP_009529359.1">
    <property type="nucleotide sequence ID" value="XM_009531064.1"/>
</dbReference>
<dbReference type="SMR" id="G4ZL96"/>
<dbReference type="Proteomes" id="UP000002640">
    <property type="component" value="Unassembled WGS sequence"/>
</dbReference>
<keyword evidence="2" id="KW-1185">Reference proteome</keyword>
<feature type="non-terminal residue" evidence="1">
    <location>
        <position position="1"/>
    </location>
</feature>
<dbReference type="InParanoid" id="G4ZL96"/>
<dbReference type="KEGG" id="psoj:PHYSODRAFT_509636"/>
<organism evidence="1 2">
    <name type="scientific">Phytophthora sojae (strain P6497)</name>
    <name type="common">Soybean stem and root rot agent</name>
    <name type="synonym">Phytophthora megasperma f. sp. glycines</name>
    <dbReference type="NCBI Taxonomy" id="1094619"/>
    <lineage>
        <taxon>Eukaryota</taxon>
        <taxon>Sar</taxon>
        <taxon>Stramenopiles</taxon>
        <taxon>Oomycota</taxon>
        <taxon>Peronosporomycetes</taxon>
        <taxon>Peronosporales</taxon>
        <taxon>Peronosporaceae</taxon>
        <taxon>Phytophthora</taxon>
    </lineage>
</organism>
<proteinExistence type="predicted"/>
<evidence type="ECO:0000313" key="1">
    <source>
        <dbReference type="EMBL" id="EGZ15610.1"/>
    </source>
</evidence>
<dbReference type="GeneID" id="20659011"/>
<name>G4ZL96_PHYSP</name>
<dbReference type="EMBL" id="JH159155">
    <property type="protein sequence ID" value="EGZ15610.1"/>
    <property type="molecule type" value="Genomic_DNA"/>
</dbReference>
<dbReference type="AlphaFoldDB" id="G4ZL96"/>
<sequence length="63" mass="7839">TRLTSKRVLWTWAAEHKATFGKLKVSRHRSTLFPYPDYDSRSRSLRWIELFAWWKQCRRWANR</sequence>
<gene>
    <name evidence="1" type="ORF">PHYSODRAFT_509636</name>
</gene>
<reference evidence="1 2" key="1">
    <citation type="journal article" date="2006" name="Science">
        <title>Phytophthora genome sequences uncover evolutionary origins and mechanisms of pathogenesis.</title>
        <authorList>
            <person name="Tyler B.M."/>
            <person name="Tripathy S."/>
            <person name="Zhang X."/>
            <person name="Dehal P."/>
            <person name="Jiang R.H."/>
            <person name="Aerts A."/>
            <person name="Arredondo F.D."/>
            <person name="Baxter L."/>
            <person name="Bensasson D."/>
            <person name="Beynon J.L."/>
            <person name="Chapman J."/>
            <person name="Damasceno C.M."/>
            <person name="Dorrance A.E."/>
            <person name="Dou D."/>
            <person name="Dickerman A.W."/>
            <person name="Dubchak I.L."/>
            <person name="Garbelotto M."/>
            <person name="Gijzen M."/>
            <person name="Gordon S.G."/>
            <person name="Govers F."/>
            <person name="Grunwald N.J."/>
            <person name="Huang W."/>
            <person name="Ivors K.L."/>
            <person name="Jones R.W."/>
            <person name="Kamoun S."/>
            <person name="Krampis K."/>
            <person name="Lamour K.H."/>
            <person name="Lee M.K."/>
            <person name="McDonald W.H."/>
            <person name="Medina M."/>
            <person name="Meijer H.J."/>
            <person name="Nordberg E.K."/>
            <person name="Maclean D.J."/>
            <person name="Ospina-Giraldo M.D."/>
            <person name="Morris P.F."/>
            <person name="Phuntumart V."/>
            <person name="Putnam N.H."/>
            <person name="Rash S."/>
            <person name="Rose J.K."/>
            <person name="Sakihama Y."/>
            <person name="Salamov A.A."/>
            <person name="Savidor A."/>
            <person name="Scheuring C.F."/>
            <person name="Smith B.M."/>
            <person name="Sobral B.W."/>
            <person name="Terry A."/>
            <person name="Torto-Alalibo T.A."/>
            <person name="Win J."/>
            <person name="Xu Z."/>
            <person name="Zhang H."/>
            <person name="Grigoriev I.V."/>
            <person name="Rokhsar D.S."/>
            <person name="Boore J.L."/>
        </authorList>
    </citation>
    <scope>NUCLEOTIDE SEQUENCE [LARGE SCALE GENOMIC DNA]</scope>
    <source>
        <strain evidence="1 2">P6497</strain>
    </source>
</reference>
<evidence type="ECO:0000313" key="2">
    <source>
        <dbReference type="Proteomes" id="UP000002640"/>
    </source>
</evidence>
<accession>G4ZL96</accession>
<protein>
    <submittedName>
        <fullName evidence="1">Uncharacterized protein</fullName>
    </submittedName>
</protein>